<feature type="compositionally biased region" description="Low complexity" evidence="1">
    <location>
        <begin position="639"/>
        <end position="651"/>
    </location>
</feature>
<gene>
    <name evidence="2" type="ORF">A0H81_14312</name>
</gene>
<feature type="compositionally biased region" description="Low complexity" evidence="1">
    <location>
        <begin position="473"/>
        <end position="488"/>
    </location>
</feature>
<feature type="compositionally biased region" description="Polar residues" evidence="1">
    <location>
        <begin position="432"/>
        <end position="444"/>
    </location>
</feature>
<evidence type="ECO:0008006" key="4">
    <source>
        <dbReference type="Google" id="ProtNLM"/>
    </source>
</evidence>
<feature type="region of interest" description="Disordered" evidence="1">
    <location>
        <begin position="742"/>
        <end position="783"/>
    </location>
</feature>
<protein>
    <recommendedName>
        <fullName evidence="4">Arrestin C-terminal-like domain-containing protein</fullName>
    </recommendedName>
</protein>
<comment type="caution">
    <text evidence="2">The sequence shown here is derived from an EMBL/GenBank/DDBJ whole genome shotgun (WGS) entry which is preliminary data.</text>
</comment>
<feature type="region of interest" description="Disordered" evidence="1">
    <location>
        <begin position="631"/>
        <end position="704"/>
    </location>
</feature>
<feature type="region of interest" description="Disordered" evidence="1">
    <location>
        <begin position="409"/>
        <end position="444"/>
    </location>
</feature>
<evidence type="ECO:0000313" key="2">
    <source>
        <dbReference type="EMBL" id="OBZ65681.1"/>
    </source>
</evidence>
<name>A0A1C7LLP9_GRIFR</name>
<dbReference type="InterPro" id="IPR014752">
    <property type="entry name" value="Arrestin-like_C"/>
</dbReference>
<feature type="compositionally biased region" description="Pro residues" evidence="1">
    <location>
        <begin position="763"/>
        <end position="776"/>
    </location>
</feature>
<dbReference type="OMA" id="HTCYGPG"/>
<feature type="region of interest" description="Disordered" evidence="1">
    <location>
        <begin position="579"/>
        <end position="618"/>
    </location>
</feature>
<proteinExistence type="predicted"/>
<dbReference type="GO" id="GO:0000917">
    <property type="term" value="P:division septum assembly"/>
    <property type="evidence" value="ECO:0007669"/>
    <property type="project" value="TreeGrafter"/>
</dbReference>
<feature type="region of interest" description="Disordered" evidence="1">
    <location>
        <begin position="531"/>
        <end position="552"/>
    </location>
</feature>
<feature type="region of interest" description="Disordered" evidence="1">
    <location>
        <begin position="848"/>
        <end position="891"/>
    </location>
</feature>
<feature type="compositionally biased region" description="Polar residues" evidence="1">
    <location>
        <begin position="673"/>
        <end position="702"/>
    </location>
</feature>
<dbReference type="AlphaFoldDB" id="A0A1C7LLP9"/>
<dbReference type="Gene3D" id="2.60.40.640">
    <property type="match status" value="1"/>
</dbReference>
<evidence type="ECO:0000256" key="1">
    <source>
        <dbReference type="SAM" id="MobiDB-lite"/>
    </source>
</evidence>
<feature type="region of interest" description="Disordered" evidence="1">
    <location>
        <begin position="460"/>
        <end position="502"/>
    </location>
</feature>
<dbReference type="OrthoDB" id="4001642at2759"/>
<feature type="compositionally biased region" description="Polar residues" evidence="1">
    <location>
        <begin position="599"/>
        <end position="613"/>
    </location>
</feature>
<reference evidence="2 3" key="1">
    <citation type="submission" date="2016-03" db="EMBL/GenBank/DDBJ databases">
        <title>Whole genome sequencing of Grifola frondosa 9006-11.</title>
        <authorList>
            <person name="Min B."/>
            <person name="Park H."/>
            <person name="Kim J.-G."/>
            <person name="Cho H."/>
            <person name="Oh Y.-L."/>
            <person name="Kong W.-S."/>
            <person name="Choi I.-G."/>
        </authorList>
    </citation>
    <scope>NUCLEOTIDE SEQUENCE [LARGE SCALE GENOMIC DNA]</scope>
    <source>
        <strain evidence="2 3">9006-11</strain>
    </source>
</reference>
<feature type="compositionally biased region" description="Polar residues" evidence="1">
    <location>
        <begin position="409"/>
        <end position="422"/>
    </location>
</feature>
<keyword evidence="3" id="KW-1185">Reference proteome</keyword>
<dbReference type="Proteomes" id="UP000092993">
    <property type="component" value="Unassembled WGS sequence"/>
</dbReference>
<accession>A0A1C7LLP9</accession>
<dbReference type="InterPro" id="IPR053060">
    <property type="entry name" value="Cytokinesis_Signaling_Reg"/>
</dbReference>
<sequence length="988" mass="105867">MSQPKLTLRPPPNIDFVQGYPGIPPGAPDRPQAAVKGAIEVRVGPQGVKAKWVRIELRKIETLPGGGLANTFFDFVGQSPINLWQSSEEYATLHTQDFPFFIRIPESIPPTIALEKGAGIKYELIASVCVQGKKGFLRRDKPSVTASASTIIIDKHELHSTWPVYAQPETRHNSQDGVTLIVERGHTCFGPGDRVVIMAIVKSDTLHTVILRGFEFMLRETTVFRAGPHTQGKKGSPQVKVASIGEQKVPVNATLYGGTQHKAELSVTIPTHHTSATITAARHIDITYVLTVKALMGTGQPLIMDLPVVVSNWPRNVSLEAMRRIGMAPNLCLVPGHPGGHPEAEANKVPPQTAQIAQPIVSPSVSTPSSPPTLTLPSFSHPFSSSFSEKPGVVPDTLNIPAASRVASRQFNTAPTEKTNGFSGVDEFGSKPHTSTKSASSDQMSAPASSVYAAQTIGGSQVASGTGTNALRGTSKTGSSHSSNDNSSVPVARPRSTSARQNAVGRLTVANFVEDEIAEHPELDLARQASLGATPTPPRSTPPPRQMPQTSRWMTAEEEKKRLYETAVANVERIQSAAMREHTSSQHISQTGHVDAGSLMQSSAPSTPRSQAWPTAEEEKARLFNEAQAAVMRTQARESSVPSSPTPSHHTANGSFGSPQHAMSTGAALYSHAMSSISRTPTAQSLPPAASGSQQASRSVSQFPPAEYEKAALRRYYDAKAAVDRTQGATYDMASGSEPSAPISYDALYPSQPTSSPHSAPVPRSPPPQDLPPPFPASSYIHPILSEKERLRRHFEAQDAGAVPVVPPPNGAYVSAPSSLGFASPPPFSPASVTSAFAEKEMLRRRFEAQDAAARAASGPPTPPLRDNGSHARPSRSPPLPPAGSANGSRPLTAVEEKARLKAMYDAEERGAQPGELHTPPYSRSPVTNGFSMPLPVSRPLSPQPTPFLHLLHPALQRNISKKRRKKIFVLTLSWRVSTRMILKFSRL</sequence>
<dbReference type="GO" id="GO:0000935">
    <property type="term" value="C:division septum"/>
    <property type="evidence" value="ECO:0007669"/>
    <property type="project" value="TreeGrafter"/>
</dbReference>
<feature type="compositionally biased region" description="Polar residues" evidence="1">
    <location>
        <begin position="460"/>
        <end position="472"/>
    </location>
</feature>
<dbReference type="PANTHER" id="PTHR36419:SF1">
    <property type="entry name" value="RHO1 GEF LOCALIZING PROTEIN 1"/>
    <property type="match status" value="1"/>
</dbReference>
<feature type="compositionally biased region" description="Polar residues" evidence="1">
    <location>
        <begin position="652"/>
        <end position="663"/>
    </location>
</feature>
<feature type="compositionally biased region" description="Pro residues" evidence="1">
    <location>
        <begin position="535"/>
        <end position="546"/>
    </location>
</feature>
<evidence type="ECO:0000313" key="3">
    <source>
        <dbReference type="Proteomes" id="UP000092993"/>
    </source>
</evidence>
<dbReference type="EMBL" id="LUGG01000041">
    <property type="protein sequence ID" value="OBZ65681.1"/>
    <property type="molecule type" value="Genomic_DNA"/>
</dbReference>
<dbReference type="PANTHER" id="PTHR36419">
    <property type="entry name" value="ARRESTIN FAMILY PROTEIN 1"/>
    <property type="match status" value="1"/>
</dbReference>
<organism evidence="2 3">
    <name type="scientific">Grifola frondosa</name>
    <name type="common">Maitake</name>
    <name type="synonym">Polyporus frondosus</name>
    <dbReference type="NCBI Taxonomy" id="5627"/>
    <lineage>
        <taxon>Eukaryota</taxon>
        <taxon>Fungi</taxon>
        <taxon>Dikarya</taxon>
        <taxon>Basidiomycota</taxon>
        <taxon>Agaricomycotina</taxon>
        <taxon>Agaricomycetes</taxon>
        <taxon>Polyporales</taxon>
        <taxon>Grifolaceae</taxon>
        <taxon>Grifola</taxon>
    </lineage>
</organism>